<evidence type="ECO:0000259" key="2">
    <source>
        <dbReference type="Pfam" id="PF08719"/>
    </source>
</evidence>
<feature type="compositionally biased region" description="Basic and acidic residues" evidence="1">
    <location>
        <begin position="368"/>
        <end position="379"/>
    </location>
</feature>
<dbReference type="InterPro" id="IPR037238">
    <property type="entry name" value="YbiA-like_sf"/>
</dbReference>
<feature type="compositionally biased region" description="Polar residues" evidence="1">
    <location>
        <begin position="316"/>
        <end position="339"/>
    </location>
</feature>
<evidence type="ECO:0000313" key="4">
    <source>
        <dbReference type="Proteomes" id="UP000308671"/>
    </source>
</evidence>
<evidence type="ECO:0000256" key="1">
    <source>
        <dbReference type="SAM" id="MobiDB-lite"/>
    </source>
</evidence>
<comment type="caution">
    <text evidence="3">The sequence shown here is derived from an EMBL/GenBank/DDBJ whole genome shotgun (WGS) entry which is preliminary data.</text>
</comment>
<dbReference type="Pfam" id="PF08719">
    <property type="entry name" value="NADAR"/>
    <property type="match status" value="1"/>
</dbReference>
<dbReference type="Gene3D" id="1.10.357.40">
    <property type="entry name" value="YbiA-like"/>
    <property type="match status" value="1"/>
</dbReference>
<dbReference type="Proteomes" id="UP000308671">
    <property type="component" value="Unassembled WGS sequence"/>
</dbReference>
<feature type="domain" description="NADAR" evidence="2">
    <location>
        <begin position="45"/>
        <end position="191"/>
    </location>
</feature>
<protein>
    <recommendedName>
        <fullName evidence="2">NADAR domain-containing protein</fullName>
    </recommendedName>
</protein>
<dbReference type="SUPFAM" id="SSF143990">
    <property type="entry name" value="YbiA-like"/>
    <property type="match status" value="1"/>
</dbReference>
<reference evidence="3 4" key="1">
    <citation type="submission" date="2017-12" db="EMBL/GenBank/DDBJ databases">
        <title>Comparative genomics of Botrytis spp.</title>
        <authorList>
            <person name="Valero-Jimenez C.A."/>
            <person name="Tapia P."/>
            <person name="Veloso J."/>
            <person name="Silva-Moreno E."/>
            <person name="Staats M."/>
            <person name="Valdes J.H."/>
            <person name="Van Kan J.A.L."/>
        </authorList>
    </citation>
    <scope>NUCLEOTIDE SEQUENCE [LARGE SCALE GENOMIC DNA]</scope>
    <source>
        <strain evidence="3 4">MUCL435</strain>
    </source>
</reference>
<evidence type="ECO:0000313" key="3">
    <source>
        <dbReference type="EMBL" id="THV44729.1"/>
    </source>
</evidence>
<dbReference type="InterPro" id="IPR012816">
    <property type="entry name" value="NADAR"/>
</dbReference>
<dbReference type="CDD" id="cd15457">
    <property type="entry name" value="NADAR"/>
    <property type="match status" value="1"/>
</dbReference>
<dbReference type="AlphaFoldDB" id="A0A4S8QTD0"/>
<dbReference type="OrthoDB" id="206452at2759"/>
<organism evidence="3 4">
    <name type="scientific">Botrytis galanthina</name>
    <dbReference type="NCBI Taxonomy" id="278940"/>
    <lineage>
        <taxon>Eukaryota</taxon>
        <taxon>Fungi</taxon>
        <taxon>Dikarya</taxon>
        <taxon>Ascomycota</taxon>
        <taxon>Pezizomycotina</taxon>
        <taxon>Leotiomycetes</taxon>
        <taxon>Helotiales</taxon>
        <taxon>Sclerotiniaceae</taxon>
        <taxon>Botrytis</taxon>
    </lineage>
</organism>
<proteinExistence type="predicted"/>
<dbReference type="EMBL" id="PQXL01000587">
    <property type="protein sequence ID" value="THV44729.1"/>
    <property type="molecule type" value="Genomic_DNA"/>
</dbReference>
<feature type="region of interest" description="Disordered" evidence="1">
    <location>
        <begin position="1"/>
        <end position="29"/>
    </location>
</feature>
<gene>
    <name evidence="3" type="ORF">BGAL_0588g00070</name>
</gene>
<dbReference type="NCBIfam" id="TIGR02464">
    <property type="entry name" value="ribofla_fusion"/>
    <property type="match status" value="1"/>
</dbReference>
<accession>A0A4S8QTD0</accession>
<sequence>MLREKEQAAPPGLHNPPLPGSITMSHAEKNGGYIPRNTIGFHNAGGKWGFLSNFKKSPFKDNLGRTWQTGEHYFQAGKAYLSRNGTQFEKLRNGSDPQEAKNLGNKIQIDVAEWNKISEDVMIDCIWYKVLCNRTFRLELLTTDDCLIVEMRNDIVWGSGLTMPQSAATPVKLWPGQNKLGEAWMYVRKMLQVMERKGVDLDSLKPEDFAEKKTIKKSSKIEDLNISSDFLDNEKLVQFGIKEGEGGDKDGVNGDKDIVMPGALNIDHAMTGIGNSGIRSNSLFAAYPSMNPKRQRGESQSLTEKVAKRLRVIDNNGTTTFSEDSVTPTKAQPMPNNRATCDENEVNRRSVSNTPPAKASDDLLPNKVKTEHRSLQWGA</sequence>
<name>A0A4S8QTD0_9HELO</name>
<keyword evidence="4" id="KW-1185">Reference proteome</keyword>
<feature type="region of interest" description="Disordered" evidence="1">
    <location>
        <begin position="316"/>
        <end position="379"/>
    </location>
</feature>